<gene>
    <name evidence="2" type="primary">ymfI</name>
    <name evidence="2" type="ORF">ACFQHW_09225</name>
</gene>
<dbReference type="PANTHER" id="PTHR42879">
    <property type="entry name" value="3-OXOACYL-(ACYL-CARRIER-PROTEIN) REDUCTASE"/>
    <property type="match status" value="1"/>
</dbReference>
<dbReference type="PANTHER" id="PTHR42879:SF2">
    <property type="entry name" value="3-OXOACYL-[ACYL-CARRIER-PROTEIN] REDUCTASE FABG"/>
    <property type="match status" value="1"/>
</dbReference>
<dbReference type="Proteomes" id="UP001596310">
    <property type="component" value="Unassembled WGS sequence"/>
</dbReference>
<dbReference type="GO" id="GO:0003746">
    <property type="term" value="F:translation elongation factor activity"/>
    <property type="evidence" value="ECO:0007669"/>
    <property type="project" value="UniProtKB-KW"/>
</dbReference>
<comment type="similarity">
    <text evidence="1">Belongs to the short-chain dehydrogenases/reductases (SDR) family.</text>
</comment>
<dbReference type="PRINTS" id="PR00081">
    <property type="entry name" value="GDHRDH"/>
</dbReference>
<dbReference type="InterPro" id="IPR002347">
    <property type="entry name" value="SDR_fam"/>
</dbReference>
<dbReference type="NCBIfam" id="NF047420">
    <property type="entry name" value="EF_P_mod_YmfI"/>
    <property type="match status" value="1"/>
</dbReference>
<dbReference type="Pfam" id="PF13561">
    <property type="entry name" value="adh_short_C2"/>
    <property type="match status" value="1"/>
</dbReference>
<evidence type="ECO:0000313" key="2">
    <source>
        <dbReference type="EMBL" id="MFC6315742.1"/>
    </source>
</evidence>
<name>A0ABW1US78_9LACO</name>
<accession>A0ABW1US78</accession>
<dbReference type="RefSeq" id="WP_125600787.1">
    <property type="nucleotide sequence ID" value="NZ_JBHSSM010000020.1"/>
</dbReference>
<evidence type="ECO:0000256" key="1">
    <source>
        <dbReference type="ARBA" id="ARBA00006484"/>
    </source>
</evidence>
<sequence length="246" mass="26744">MADTAYKGRAVVFGASGNIGGAICRQLAAAGWSVTMQAFKHQDVVLGLIKELSRAYPQQDFQSFICDLTRPVAPDFWQTRGDFQALVFAQGTTDYQLFSSLSRDQIQRMFQLHLLTPMQLIQQAEAKLLQQEHGRIVFVGSIYGGVGSAMEVSYSTVKGAQSSFANAYAREVAGSGLTVNVVAPGAVATAMNADFSDQELADLRQEIPLGRLAQPEEIALWVTNLVAPQADYLTGQTLYVDGGWLR</sequence>
<dbReference type="EMBL" id="JBHSSM010000020">
    <property type="protein sequence ID" value="MFC6315742.1"/>
    <property type="molecule type" value="Genomic_DNA"/>
</dbReference>
<dbReference type="CDD" id="cd05233">
    <property type="entry name" value="SDR_c"/>
    <property type="match status" value="1"/>
</dbReference>
<keyword evidence="2" id="KW-0648">Protein biosynthesis</keyword>
<organism evidence="2 3">
    <name type="scientific">Lapidilactobacillus achengensis</name>
    <dbReference type="NCBI Taxonomy" id="2486000"/>
    <lineage>
        <taxon>Bacteria</taxon>
        <taxon>Bacillati</taxon>
        <taxon>Bacillota</taxon>
        <taxon>Bacilli</taxon>
        <taxon>Lactobacillales</taxon>
        <taxon>Lactobacillaceae</taxon>
        <taxon>Lapidilactobacillus</taxon>
    </lineage>
</organism>
<protein>
    <submittedName>
        <fullName evidence="2">Elongation factor P 5-aminopentanone reductase</fullName>
    </submittedName>
</protein>
<evidence type="ECO:0000313" key="3">
    <source>
        <dbReference type="Proteomes" id="UP001596310"/>
    </source>
</evidence>
<keyword evidence="2" id="KW-0251">Elongation factor</keyword>
<dbReference type="InterPro" id="IPR050259">
    <property type="entry name" value="SDR"/>
</dbReference>
<dbReference type="SUPFAM" id="SSF51735">
    <property type="entry name" value="NAD(P)-binding Rossmann-fold domains"/>
    <property type="match status" value="1"/>
</dbReference>
<dbReference type="Gene3D" id="3.40.50.720">
    <property type="entry name" value="NAD(P)-binding Rossmann-like Domain"/>
    <property type="match status" value="1"/>
</dbReference>
<keyword evidence="3" id="KW-1185">Reference proteome</keyword>
<proteinExistence type="inferred from homology"/>
<comment type="caution">
    <text evidence="2">The sequence shown here is derived from an EMBL/GenBank/DDBJ whole genome shotgun (WGS) entry which is preliminary data.</text>
</comment>
<reference evidence="3" key="1">
    <citation type="journal article" date="2019" name="Int. J. Syst. Evol. Microbiol.">
        <title>The Global Catalogue of Microorganisms (GCM) 10K type strain sequencing project: providing services to taxonomists for standard genome sequencing and annotation.</title>
        <authorList>
            <consortium name="The Broad Institute Genomics Platform"/>
            <consortium name="The Broad Institute Genome Sequencing Center for Infectious Disease"/>
            <person name="Wu L."/>
            <person name="Ma J."/>
        </authorList>
    </citation>
    <scope>NUCLEOTIDE SEQUENCE [LARGE SCALE GENOMIC DNA]</scope>
    <source>
        <strain evidence="3">CCM 8897</strain>
    </source>
</reference>
<dbReference type="InterPro" id="IPR036291">
    <property type="entry name" value="NAD(P)-bd_dom_sf"/>
</dbReference>